<dbReference type="Proteomes" id="UP000072653">
    <property type="component" value="Unassembled WGS sequence"/>
</dbReference>
<reference evidence="1 2" key="1">
    <citation type="submission" date="2016-01" db="EMBL/GenBank/DDBJ databases">
        <title>Highly variable Streptococcus oralis are common among viridans streptococci isolated from primates.</title>
        <authorList>
            <person name="Denapaite D."/>
            <person name="Rieger M."/>
            <person name="Koendgen S."/>
            <person name="Brueckner R."/>
            <person name="Ochigava I."/>
            <person name="Kappeler P."/>
            <person name="Maetz-Rensing K."/>
            <person name="Leendertz F."/>
            <person name="Hakenbeck R."/>
        </authorList>
    </citation>
    <scope>NUCLEOTIDE SEQUENCE [LARGE SCALE GENOMIC DNA]</scope>
    <source>
        <strain evidence="1 2">DD16</strain>
    </source>
</reference>
<proteinExistence type="predicted"/>
<comment type="caution">
    <text evidence="1">The sequence shown here is derived from an EMBL/GenBank/DDBJ whole genome shotgun (WGS) entry which is preliminary data.</text>
</comment>
<evidence type="ECO:0000313" key="1">
    <source>
        <dbReference type="EMBL" id="KXT85786.1"/>
    </source>
</evidence>
<name>A0A139PC07_STROR</name>
<protein>
    <submittedName>
        <fullName evidence="1">Uncharacterized protein</fullName>
    </submittedName>
</protein>
<dbReference type="AlphaFoldDB" id="A0A139PC07"/>
<organism evidence="1 2">
    <name type="scientific">Streptococcus oralis</name>
    <dbReference type="NCBI Taxonomy" id="1303"/>
    <lineage>
        <taxon>Bacteria</taxon>
        <taxon>Bacillati</taxon>
        <taxon>Bacillota</taxon>
        <taxon>Bacilli</taxon>
        <taxon>Lactobacillales</taxon>
        <taxon>Streptococcaceae</taxon>
        <taxon>Streptococcus</taxon>
    </lineage>
</organism>
<gene>
    <name evidence="1" type="ORF">SORDD16_01301</name>
</gene>
<evidence type="ECO:0000313" key="2">
    <source>
        <dbReference type="Proteomes" id="UP000072653"/>
    </source>
</evidence>
<accession>A0A139PC07</accession>
<sequence>MSIFPHFIVVKVLVSILRVTKRETEAVFSQVEVFINIDNQLKGTLEFFLDLFRSDKEVTVVERHFTHTLKTSEGTRFLVTVHHTDFSDTDWQFTVRVNMVFVDLDVVWAVHWTKNKFFPVTHIHSWEHVFLVMIPVTRSLVKLYRSKWWSVDVLVARSQLFIDNVAFQFTTDSRTIWQPEWQTLSYFL</sequence>
<dbReference type="EMBL" id="LQOB01000260">
    <property type="protein sequence ID" value="KXT85786.1"/>
    <property type="molecule type" value="Genomic_DNA"/>
</dbReference>